<dbReference type="GO" id="GO:0006397">
    <property type="term" value="P:mRNA processing"/>
    <property type="evidence" value="ECO:0007669"/>
    <property type="project" value="UniProtKB-UniRule"/>
</dbReference>
<evidence type="ECO:0000259" key="11">
    <source>
        <dbReference type="PROSITE" id="PS50142"/>
    </source>
</evidence>
<dbReference type="Gene3D" id="3.30.160.20">
    <property type="match status" value="1"/>
</dbReference>
<dbReference type="GO" id="GO:0003725">
    <property type="term" value="F:double-stranded RNA binding"/>
    <property type="evidence" value="ECO:0007669"/>
    <property type="project" value="TreeGrafter"/>
</dbReference>
<comment type="caution">
    <text evidence="12">The sequence shown here is derived from an EMBL/GenBank/DDBJ whole genome shotgun (WGS) entry which is preliminary data.</text>
</comment>
<comment type="subunit">
    <text evidence="9">Homodimer.</text>
</comment>
<dbReference type="GO" id="GO:0004525">
    <property type="term" value="F:ribonuclease III activity"/>
    <property type="evidence" value="ECO:0007669"/>
    <property type="project" value="UniProtKB-UniRule"/>
</dbReference>
<dbReference type="CDD" id="cd00593">
    <property type="entry name" value="RIBOc"/>
    <property type="match status" value="1"/>
</dbReference>
<comment type="cofactor">
    <cofactor evidence="9">
        <name>Mg(2+)</name>
        <dbReference type="ChEBI" id="CHEBI:18420"/>
    </cofactor>
</comment>
<dbReference type="SMART" id="SM00358">
    <property type="entry name" value="DSRM"/>
    <property type="match status" value="1"/>
</dbReference>
<dbReference type="PANTHER" id="PTHR11207">
    <property type="entry name" value="RIBONUCLEASE III"/>
    <property type="match status" value="1"/>
</dbReference>
<dbReference type="STRING" id="1797725.A3A49_01240"/>
<dbReference type="GO" id="GO:0006364">
    <property type="term" value="P:rRNA processing"/>
    <property type="evidence" value="ECO:0007669"/>
    <property type="project" value="UniProtKB-UniRule"/>
</dbReference>
<reference evidence="12 13" key="1">
    <citation type="journal article" date="2016" name="Nat. Commun.">
        <title>Thousands of microbial genomes shed light on interconnected biogeochemical processes in an aquifer system.</title>
        <authorList>
            <person name="Anantharaman K."/>
            <person name="Brown C.T."/>
            <person name="Hug L.A."/>
            <person name="Sharon I."/>
            <person name="Castelle C.J."/>
            <person name="Probst A.J."/>
            <person name="Thomas B.C."/>
            <person name="Singh A."/>
            <person name="Wilkins M.J."/>
            <person name="Karaoz U."/>
            <person name="Brodie E.L."/>
            <person name="Williams K.H."/>
            <person name="Hubbard S.S."/>
            <person name="Banfield J.F."/>
        </authorList>
    </citation>
    <scope>NUCLEOTIDE SEQUENCE [LARGE SCALE GENOMIC DNA]</scope>
</reference>
<evidence type="ECO:0000256" key="5">
    <source>
        <dbReference type="ARBA" id="ARBA00022722"/>
    </source>
</evidence>
<comment type="similarity">
    <text evidence="2">Belongs to the ribonuclease III family.</text>
</comment>
<dbReference type="SUPFAM" id="SSF54768">
    <property type="entry name" value="dsRNA-binding domain-like"/>
    <property type="match status" value="1"/>
</dbReference>
<keyword evidence="9" id="KW-0479">Metal-binding</keyword>
<keyword evidence="8 9" id="KW-0694">RNA-binding</keyword>
<dbReference type="InterPro" id="IPR014720">
    <property type="entry name" value="dsRBD_dom"/>
</dbReference>
<dbReference type="FunFam" id="1.10.1520.10:FF:000001">
    <property type="entry name" value="Ribonuclease 3"/>
    <property type="match status" value="1"/>
</dbReference>
<dbReference type="InterPro" id="IPR000999">
    <property type="entry name" value="RNase_III_dom"/>
</dbReference>
<dbReference type="EC" id="3.1.26.3" evidence="9"/>
<dbReference type="EMBL" id="MFBO01000012">
    <property type="protein sequence ID" value="OGD98297.1"/>
    <property type="molecule type" value="Genomic_DNA"/>
</dbReference>
<keyword evidence="4 9" id="KW-0507">mRNA processing</keyword>
<feature type="active site" evidence="9">
    <location>
        <position position="68"/>
    </location>
</feature>
<comment type="function">
    <text evidence="9">Digests double-stranded RNA. Involved in the processing of primary rRNA transcript to yield the immediate precursors to the large and small rRNAs (23S and 16S). Processes some mRNAs, and tRNAs when they are encoded in the rRNA operon. Processes pre-crRNA and tracrRNA of type II CRISPR loci if present in the organism.</text>
</comment>
<keyword evidence="9" id="KW-0819">tRNA processing</keyword>
<keyword evidence="9" id="KW-0963">Cytoplasm</keyword>
<evidence type="ECO:0000256" key="1">
    <source>
        <dbReference type="ARBA" id="ARBA00000109"/>
    </source>
</evidence>
<dbReference type="Gene3D" id="1.10.1520.10">
    <property type="entry name" value="Ribonuclease III domain"/>
    <property type="match status" value="1"/>
</dbReference>
<dbReference type="GO" id="GO:0005737">
    <property type="term" value="C:cytoplasm"/>
    <property type="evidence" value="ECO:0007669"/>
    <property type="project" value="UniProtKB-SubCell"/>
</dbReference>
<dbReference type="CDD" id="cd10845">
    <property type="entry name" value="DSRM_RNAse_III_family"/>
    <property type="match status" value="1"/>
</dbReference>
<dbReference type="GO" id="GO:0046872">
    <property type="term" value="F:metal ion binding"/>
    <property type="evidence" value="ECO:0007669"/>
    <property type="project" value="UniProtKB-KW"/>
</dbReference>
<dbReference type="GO" id="GO:0019843">
    <property type="term" value="F:rRNA binding"/>
    <property type="evidence" value="ECO:0007669"/>
    <property type="project" value="UniProtKB-KW"/>
</dbReference>
<proteinExistence type="inferred from homology"/>
<dbReference type="InterPro" id="IPR036389">
    <property type="entry name" value="RNase_III_sf"/>
</dbReference>
<keyword evidence="6 9" id="KW-0255">Endonuclease</keyword>
<dbReference type="PANTHER" id="PTHR11207:SF0">
    <property type="entry name" value="RIBONUCLEASE 3"/>
    <property type="match status" value="1"/>
</dbReference>
<evidence type="ECO:0000256" key="2">
    <source>
        <dbReference type="ARBA" id="ARBA00010183"/>
    </source>
</evidence>
<name>A0A1F5H2M8_9BACT</name>
<organism evidence="12 13">
    <name type="scientific">Candidatus Curtissbacteria bacterium RIFCSPLOWO2_01_FULL_38_11b</name>
    <dbReference type="NCBI Taxonomy" id="1797725"/>
    <lineage>
        <taxon>Bacteria</taxon>
        <taxon>Candidatus Curtissiibacteriota</taxon>
    </lineage>
</organism>
<feature type="binding site" evidence="9">
    <location>
        <position position="137"/>
    </location>
    <ligand>
        <name>Mg(2+)</name>
        <dbReference type="ChEBI" id="CHEBI:18420"/>
    </ligand>
</feature>
<evidence type="ECO:0000259" key="10">
    <source>
        <dbReference type="PROSITE" id="PS50137"/>
    </source>
</evidence>
<keyword evidence="9" id="KW-0460">Magnesium</keyword>
<dbReference type="Pfam" id="PF14622">
    <property type="entry name" value="Ribonucleas_3_3"/>
    <property type="match status" value="1"/>
</dbReference>
<evidence type="ECO:0000313" key="13">
    <source>
        <dbReference type="Proteomes" id="UP000176740"/>
    </source>
</evidence>
<comment type="catalytic activity">
    <reaction evidence="1 9">
        <text>Endonucleolytic cleavage to 5'-phosphomonoester.</text>
        <dbReference type="EC" id="3.1.26.3"/>
    </reaction>
</comment>
<evidence type="ECO:0000256" key="9">
    <source>
        <dbReference type="HAMAP-Rule" id="MF_00104"/>
    </source>
</evidence>
<dbReference type="Proteomes" id="UP000176740">
    <property type="component" value="Unassembled WGS sequence"/>
</dbReference>
<feature type="binding site" evidence="9">
    <location>
        <position position="64"/>
    </location>
    <ligand>
        <name>Mg(2+)</name>
        <dbReference type="ChEBI" id="CHEBI:18420"/>
    </ligand>
</feature>
<dbReference type="NCBIfam" id="TIGR02191">
    <property type="entry name" value="RNaseIII"/>
    <property type="match status" value="1"/>
</dbReference>
<dbReference type="PROSITE" id="PS50142">
    <property type="entry name" value="RNASE_3_2"/>
    <property type="match status" value="1"/>
</dbReference>
<evidence type="ECO:0000256" key="7">
    <source>
        <dbReference type="ARBA" id="ARBA00022801"/>
    </source>
</evidence>
<dbReference type="InterPro" id="IPR011907">
    <property type="entry name" value="RNase_III"/>
</dbReference>
<dbReference type="PROSITE" id="PS50137">
    <property type="entry name" value="DS_RBD"/>
    <property type="match status" value="1"/>
</dbReference>
<comment type="subcellular location">
    <subcellularLocation>
        <location evidence="9">Cytoplasm</location>
    </subcellularLocation>
</comment>
<protein>
    <recommendedName>
        <fullName evidence="9">Ribonuclease 3</fullName>
        <ecNumber evidence="9">3.1.26.3</ecNumber>
    </recommendedName>
    <alternativeName>
        <fullName evidence="9">Ribonuclease III</fullName>
        <shortName evidence="9">RNase III</shortName>
    </alternativeName>
</protein>
<dbReference type="GO" id="GO:0008033">
    <property type="term" value="P:tRNA processing"/>
    <property type="evidence" value="ECO:0007669"/>
    <property type="project" value="UniProtKB-KW"/>
</dbReference>
<keyword evidence="7 9" id="KW-0378">Hydrolase</keyword>
<sequence length="246" mass="27945">MPIQQTKIQSRRISISASLTKLKILQDSLKINFTDQNLIKNAFIHRSYLNENKKYKSTSNERLEFLGDSVLSIVVSRFLYLTLPSSPEGELTQLRASLVRTETLAKIAKKLDLGHYLYLSKGEEDSKGRENSSILANTFEALVGAIYLDQGYERVEKFIDKSILKDWQTLTQSAVSDNKSRLQETLQQKYRVSPTYKLLTSWGPDHARSFQIGVYLDEKLLGRGVGKNKQQAAQNAAQDALKRLDI</sequence>
<accession>A0A1F5H2M8</accession>
<feature type="domain" description="DRBM" evidence="10">
    <location>
        <begin position="177"/>
        <end position="246"/>
    </location>
</feature>
<dbReference type="HAMAP" id="MF_00104">
    <property type="entry name" value="RNase_III"/>
    <property type="match status" value="1"/>
</dbReference>
<evidence type="ECO:0000256" key="8">
    <source>
        <dbReference type="ARBA" id="ARBA00022884"/>
    </source>
</evidence>
<dbReference type="GO" id="GO:0010468">
    <property type="term" value="P:regulation of gene expression"/>
    <property type="evidence" value="ECO:0007669"/>
    <property type="project" value="TreeGrafter"/>
</dbReference>
<evidence type="ECO:0000256" key="6">
    <source>
        <dbReference type="ARBA" id="ARBA00022759"/>
    </source>
</evidence>
<keyword evidence="9" id="KW-0699">rRNA-binding</keyword>
<feature type="binding site" evidence="9">
    <location>
        <position position="140"/>
    </location>
    <ligand>
        <name>Mg(2+)</name>
        <dbReference type="ChEBI" id="CHEBI:18420"/>
    </ligand>
</feature>
<dbReference type="Pfam" id="PF00035">
    <property type="entry name" value="dsrm"/>
    <property type="match status" value="1"/>
</dbReference>
<dbReference type="AlphaFoldDB" id="A0A1F5H2M8"/>
<gene>
    <name evidence="9" type="primary">rnc</name>
    <name evidence="12" type="ORF">A3A49_01240</name>
</gene>
<feature type="domain" description="RNase III" evidence="11">
    <location>
        <begin position="22"/>
        <end position="151"/>
    </location>
</feature>
<dbReference type="PROSITE" id="PS00517">
    <property type="entry name" value="RNASE_3_1"/>
    <property type="match status" value="1"/>
</dbReference>
<keyword evidence="3 9" id="KW-0698">rRNA processing</keyword>
<keyword evidence="5 9" id="KW-0540">Nuclease</keyword>
<evidence type="ECO:0000256" key="4">
    <source>
        <dbReference type="ARBA" id="ARBA00022664"/>
    </source>
</evidence>
<evidence type="ECO:0000313" key="12">
    <source>
        <dbReference type="EMBL" id="OGD98297.1"/>
    </source>
</evidence>
<evidence type="ECO:0000256" key="3">
    <source>
        <dbReference type="ARBA" id="ARBA00022552"/>
    </source>
</evidence>
<dbReference type="SMART" id="SM00535">
    <property type="entry name" value="RIBOc"/>
    <property type="match status" value="1"/>
</dbReference>
<dbReference type="SUPFAM" id="SSF69065">
    <property type="entry name" value="RNase III domain-like"/>
    <property type="match status" value="1"/>
</dbReference>
<feature type="active site" evidence="9">
    <location>
        <position position="140"/>
    </location>
</feature>